<evidence type="ECO:0000256" key="7">
    <source>
        <dbReference type="SAM" id="Phobius"/>
    </source>
</evidence>
<dbReference type="PANTHER" id="PTHR12995">
    <property type="entry name" value="FI21814P1"/>
    <property type="match status" value="1"/>
</dbReference>
<gene>
    <name evidence="8" type="ORF">B5V51_7808</name>
</gene>
<feature type="transmembrane region" description="Helical" evidence="7">
    <location>
        <begin position="12"/>
        <end position="28"/>
    </location>
</feature>
<comment type="similarity">
    <text evidence="2">Belongs to the TMEM39 family.</text>
</comment>
<feature type="transmembrane region" description="Helical" evidence="7">
    <location>
        <begin position="140"/>
        <end position="159"/>
    </location>
</feature>
<keyword evidence="3 7" id="KW-0812">Transmembrane</keyword>
<feature type="transmembrane region" description="Helical" evidence="7">
    <location>
        <begin position="310"/>
        <end position="333"/>
    </location>
</feature>
<comment type="caution">
    <text evidence="8">The sequence shown here is derived from an EMBL/GenBank/DDBJ whole genome shotgun (WGS) entry which is preliminary data.</text>
</comment>
<comment type="subcellular location">
    <subcellularLocation>
        <location evidence="1">Membrane</location>
        <topology evidence="1">Multi-pass membrane protein</topology>
    </subcellularLocation>
</comment>
<dbReference type="PANTHER" id="PTHR12995:SF4">
    <property type="entry name" value="FI21814P1"/>
    <property type="match status" value="1"/>
</dbReference>
<dbReference type="STRING" id="7102.A0A2A4J2Q9"/>
<keyword evidence="4 7" id="KW-1133">Transmembrane helix</keyword>
<dbReference type="InterPro" id="IPR019397">
    <property type="entry name" value="Uncharacterised_TMEM39"/>
</dbReference>
<organism evidence="8">
    <name type="scientific">Heliothis virescens</name>
    <name type="common">Tobacco budworm moth</name>
    <dbReference type="NCBI Taxonomy" id="7102"/>
    <lineage>
        <taxon>Eukaryota</taxon>
        <taxon>Metazoa</taxon>
        <taxon>Ecdysozoa</taxon>
        <taxon>Arthropoda</taxon>
        <taxon>Hexapoda</taxon>
        <taxon>Insecta</taxon>
        <taxon>Pterygota</taxon>
        <taxon>Neoptera</taxon>
        <taxon>Endopterygota</taxon>
        <taxon>Lepidoptera</taxon>
        <taxon>Glossata</taxon>
        <taxon>Ditrysia</taxon>
        <taxon>Noctuoidea</taxon>
        <taxon>Noctuidae</taxon>
        <taxon>Heliothinae</taxon>
        <taxon>Heliothis</taxon>
    </lineage>
</organism>
<evidence type="ECO:0000256" key="4">
    <source>
        <dbReference type="ARBA" id="ARBA00022989"/>
    </source>
</evidence>
<proteinExistence type="inferred from homology"/>
<dbReference type="AlphaFoldDB" id="A0A2A4J2Q9"/>
<evidence type="ECO:0000256" key="6">
    <source>
        <dbReference type="SAM" id="MobiDB-lite"/>
    </source>
</evidence>
<name>A0A2A4J2Q9_HELVI</name>
<feature type="transmembrane region" description="Helical" evidence="7">
    <location>
        <begin position="249"/>
        <end position="267"/>
    </location>
</feature>
<reference evidence="8" key="1">
    <citation type="submission" date="2017-09" db="EMBL/GenBank/DDBJ databases">
        <title>Contemporary evolution of a Lepidopteran species, Heliothis virescens, in response to modern agricultural practices.</title>
        <authorList>
            <person name="Fritz M.L."/>
            <person name="Deyonke A.M."/>
            <person name="Papanicolaou A."/>
            <person name="Micinski S."/>
            <person name="Westbrook J."/>
            <person name="Gould F."/>
        </authorList>
    </citation>
    <scope>NUCLEOTIDE SEQUENCE [LARGE SCALE GENOMIC DNA]</scope>
    <source>
        <strain evidence="8">HvINT-</strain>
        <tissue evidence="8">Whole body</tissue>
    </source>
</reference>
<feature type="transmembrane region" description="Helical" evidence="7">
    <location>
        <begin position="440"/>
        <end position="462"/>
    </location>
</feature>
<evidence type="ECO:0000256" key="5">
    <source>
        <dbReference type="ARBA" id="ARBA00023136"/>
    </source>
</evidence>
<feature type="region of interest" description="Disordered" evidence="6">
    <location>
        <begin position="71"/>
        <end position="112"/>
    </location>
</feature>
<accession>A0A2A4J2Q9</accession>
<evidence type="ECO:0008006" key="9">
    <source>
        <dbReference type="Google" id="ProtNLM"/>
    </source>
</evidence>
<feature type="transmembrane region" description="Helical" evidence="7">
    <location>
        <begin position="468"/>
        <end position="487"/>
    </location>
</feature>
<dbReference type="Pfam" id="PF10271">
    <property type="entry name" value="Tmp39"/>
    <property type="match status" value="2"/>
</dbReference>
<keyword evidence="5 7" id="KW-0472">Membrane</keyword>
<evidence type="ECO:0000256" key="3">
    <source>
        <dbReference type="ARBA" id="ARBA00022692"/>
    </source>
</evidence>
<sequence>MSCTENESGPFVVFFLPAVVGCLTILLARRWANSQVSNTSSTAVSRRRKIIKDPLIKRPLPPIACKMMPPGSKKASGVNKKGALPVPDEEMNGGGKRIGRPARTPPTTAPTVGLTDVKLAEGPVAPKHIPFPYIPQDGTFLFEAMTFVFTLVATGLQFLNLYRTAWWLPHSYTNQAMNFYLIDPHLVAFIVTIISRKLLLCICLAILRFVIAPKLIPHATIAARMFILGVVLGALSWCTYFIMLKYPMVKIFYLCYPAVIYFLLFGLQSSPFLELNNADPPLHCCTHDAAQIRTEVEALRQDFNVRMKKIIFNSVVGAYYSSFIPCCFAQSYLYYEVYAASQQTAFVWAGLFARYVSQLVGAAYCDVPHRAAAHLGRWRTDNNCSESSEVQSWCTDRMYTRGARVTLDGRYYVAVTPAVAADPANVVHGRFHTVFANPSLLLCGTLCLQLSLIVLQLCLLFSSIQWHNFLAIVILLFINYYTLFKMVRDYLVAWKVYKAENMIQDKNGSLQTVPN</sequence>
<dbReference type="GO" id="GO:0016020">
    <property type="term" value="C:membrane"/>
    <property type="evidence" value="ECO:0007669"/>
    <property type="project" value="UniProtKB-SubCell"/>
</dbReference>
<protein>
    <recommendedName>
        <fullName evidence="9">Transmembrane protein 39A</fullName>
    </recommendedName>
</protein>
<feature type="transmembrane region" description="Helical" evidence="7">
    <location>
        <begin position="223"/>
        <end position="243"/>
    </location>
</feature>
<evidence type="ECO:0000313" key="8">
    <source>
        <dbReference type="EMBL" id="PCG66345.1"/>
    </source>
</evidence>
<dbReference type="EMBL" id="NWSH01003415">
    <property type="protein sequence ID" value="PCG66345.1"/>
    <property type="molecule type" value="Genomic_DNA"/>
</dbReference>
<evidence type="ECO:0000256" key="1">
    <source>
        <dbReference type="ARBA" id="ARBA00004141"/>
    </source>
</evidence>
<feature type="transmembrane region" description="Helical" evidence="7">
    <location>
        <begin position="186"/>
        <end position="211"/>
    </location>
</feature>
<evidence type="ECO:0000256" key="2">
    <source>
        <dbReference type="ARBA" id="ARBA00010737"/>
    </source>
</evidence>